<accession>C0ZNT8</accession>
<dbReference type="HOGENOM" id="CLU_087298_3_1_11"/>
<gene>
    <name evidence="2" type="ordered locus">RER_47260</name>
</gene>
<dbReference type="KEGG" id="rer:RER_47260"/>
<feature type="domain" description="Zinc finger CGNR" evidence="1">
    <location>
        <begin position="136"/>
        <end position="178"/>
    </location>
</feature>
<evidence type="ECO:0000313" key="3">
    <source>
        <dbReference type="Proteomes" id="UP000002204"/>
    </source>
</evidence>
<dbReference type="EMBL" id="AP008957">
    <property type="protein sequence ID" value="BAH35434.1"/>
    <property type="molecule type" value="Genomic_DNA"/>
</dbReference>
<dbReference type="Proteomes" id="UP000002204">
    <property type="component" value="Chromosome"/>
</dbReference>
<dbReference type="PANTHER" id="PTHR35525">
    <property type="entry name" value="BLL6575 PROTEIN"/>
    <property type="match status" value="1"/>
</dbReference>
<reference evidence="3" key="1">
    <citation type="submission" date="2005-03" db="EMBL/GenBank/DDBJ databases">
        <title>Comparison of the complete genome sequences of Rhodococcus erythropolis PR4 and Rhodococcus opacus B4.</title>
        <authorList>
            <person name="Takarada H."/>
            <person name="Sekine M."/>
            <person name="Hosoyama A."/>
            <person name="Yamada R."/>
            <person name="Fujisawa T."/>
            <person name="Omata S."/>
            <person name="Shimizu A."/>
            <person name="Tsukatani N."/>
            <person name="Tanikawa S."/>
            <person name="Fujita N."/>
            <person name="Harayama S."/>
        </authorList>
    </citation>
    <scope>NUCLEOTIDE SEQUENCE [LARGE SCALE GENOMIC DNA]</scope>
    <source>
        <strain evidence="3">PR4 / NBRC 100887</strain>
    </source>
</reference>
<organism evidence="2 3">
    <name type="scientific">Rhodococcus erythropolis (strain PR4 / NBRC 100887)</name>
    <dbReference type="NCBI Taxonomy" id="234621"/>
    <lineage>
        <taxon>Bacteria</taxon>
        <taxon>Bacillati</taxon>
        <taxon>Actinomycetota</taxon>
        <taxon>Actinomycetes</taxon>
        <taxon>Mycobacteriales</taxon>
        <taxon>Nocardiaceae</taxon>
        <taxon>Rhodococcus</taxon>
        <taxon>Rhodococcus erythropolis group</taxon>
    </lineage>
</organism>
<dbReference type="Pfam" id="PF11706">
    <property type="entry name" value="zf-CGNR"/>
    <property type="match status" value="1"/>
</dbReference>
<reference evidence="2 3" key="2">
    <citation type="journal article" date="2006" name="Environ. Microbiol.">
        <title>Sequence analysis of three plasmids harboured in Rhodococcus erythropolis strain PR4.</title>
        <authorList>
            <person name="Sekine M."/>
            <person name="Tanikawa S."/>
            <person name="Omata S."/>
            <person name="Saito M."/>
            <person name="Fujisawa T."/>
            <person name="Tsukatani N."/>
            <person name="Tajima T."/>
            <person name="Sekigawa T."/>
            <person name="Kosugi H."/>
            <person name="Matsuo Y."/>
            <person name="Nishiko R."/>
            <person name="Imamura K."/>
            <person name="Ito M."/>
            <person name="Narita H."/>
            <person name="Tago S."/>
            <person name="Fujita N."/>
            <person name="Harayama S."/>
        </authorList>
    </citation>
    <scope>NUCLEOTIDE SEQUENCE [LARGE SCALE GENOMIC DNA]</scope>
    <source>
        <strain evidence="3">PR4 / NBRC 100887</strain>
    </source>
</reference>
<dbReference type="SUPFAM" id="SSF160904">
    <property type="entry name" value="Jann2411-like"/>
    <property type="match status" value="1"/>
</dbReference>
<dbReference type="Gene3D" id="1.10.3300.10">
    <property type="entry name" value="Jann2411-like domain"/>
    <property type="match status" value="1"/>
</dbReference>
<dbReference type="InterPro" id="IPR023286">
    <property type="entry name" value="ABATE_dom_sf"/>
</dbReference>
<dbReference type="InterPro" id="IPR010852">
    <property type="entry name" value="ABATE"/>
</dbReference>
<dbReference type="PANTHER" id="PTHR35525:SF3">
    <property type="entry name" value="BLL6575 PROTEIN"/>
    <property type="match status" value="1"/>
</dbReference>
<protein>
    <recommendedName>
        <fullName evidence="1">Zinc finger CGNR domain-containing protein</fullName>
    </recommendedName>
</protein>
<sequence>MFRLDNDTLAFRFTATLTNRNGSRFERLTSPQRLELWLRANDLMDTPTTATEDDLRGAQDLREAIHRIGTAVCEDRRASRADVGIVNTASELGDAHLVLESGRALWKSAGDNPIRDALSIVAADAIAVLGGPDHDRVKACQGDGCTGLYVDTSRGNNRRWCSMNICGNKAKKSAMTARAD</sequence>
<dbReference type="Pfam" id="PF07336">
    <property type="entry name" value="ABATE"/>
    <property type="match status" value="1"/>
</dbReference>
<name>C0ZNT8_RHOE4</name>
<dbReference type="eggNOG" id="COG5516">
    <property type="taxonomic scope" value="Bacteria"/>
</dbReference>
<proteinExistence type="predicted"/>
<evidence type="ECO:0000313" key="2">
    <source>
        <dbReference type="EMBL" id="BAH35434.1"/>
    </source>
</evidence>
<dbReference type="AlphaFoldDB" id="C0ZNT8"/>
<evidence type="ECO:0000259" key="1">
    <source>
        <dbReference type="Pfam" id="PF11706"/>
    </source>
</evidence>
<dbReference type="InterPro" id="IPR021005">
    <property type="entry name" value="Znf_CGNR"/>
</dbReference>